<keyword evidence="1" id="KW-1133">Transmembrane helix</keyword>
<feature type="transmembrane region" description="Helical" evidence="1">
    <location>
        <begin position="69"/>
        <end position="92"/>
    </location>
</feature>
<dbReference type="Proteomes" id="UP000475862">
    <property type="component" value="Unassembled WGS sequence"/>
</dbReference>
<evidence type="ECO:0000313" key="2">
    <source>
        <dbReference type="EMBL" id="KAE9542376.1"/>
    </source>
</evidence>
<organism evidence="2 3">
    <name type="scientific">Aphis glycines</name>
    <name type="common">Soybean aphid</name>
    <dbReference type="NCBI Taxonomy" id="307491"/>
    <lineage>
        <taxon>Eukaryota</taxon>
        <taxon>Metazoa</taxon>
        <taxon>Ecdysozoa</taxon>
        <taxon>Arthropoda</taxon>
        <taxon>Hexapoda</taxon>
        <taxon>Insecta</taxon>
        <taxon>Pterygota</taxon>
        <taxon>Neoptera</taxon>
        <taxon>Paraneoptera</taxon>
        <taxon>Hemiptera</taxon>
        <taxon>Sternorrhyncha</taxon>
        <taxon>Aphidomorpha</taxon>
        <taxon>Aphidoidea</taxon>
        <taxon>Aphididae</taxon>
        <taxon>Aphidini</taxon>
        <taxon>Aphis</taxon>
        <taxon>Aphis</taxon>
    </lineage>
</organism>
<dbReference type="EMBL" id="VYZN01000011">
    <property type="protein sequence ID" value="KAE9542376.1"/>
    <property type="molecule type" value="Genomic_DNA"/>
</dbReference>
<accession>A0A6G0U2B5</accession>
<dbReference type="AlphaFoldDB" id="A0A6G0U2B5"/>
<sequence length="212" mass="24250">MSEKSLLKSCTYFFYLYFVIIAILHLTTGAGHTGQRLVVILLLLFLPISVLNFNLSIVTCEFVNCHQYVFAVICIHVDTMMPSFGLILAILATNEKRPFTICEIYQTIYFDEHFQAFNVIKTNNLVCISLEQLGSIYPTHAVNISAGLYNDNTADKIKTLIIVSLLLINSNTVEHYGITRHFTGYSTSRDFRVEMKRDTTPYNVWWKINKDG</sequence>
<keyword evidence="1" id="KW-0812">Transmembrane</keyword>
<protein>
    <submittedName>
        <fullName evidence="2">Uncharacterized protein</fullName>
    </submittedName>
</protein>
<proteinExistence type="predicted"/>
<gene>
    <name evidence="2" type="ORF">AGLY_003503</name>
</gene>
<evidence type="ECO:0000256" key="1">
    <source>
        <dbReference type="SAM" id="Phobius"/>
    </source>
</evidence>
<reference evidence="2 3" key="1">
    <citation type="submission" date="2019-08" db="EMBL/GenBank/DDBJ databases">
        <title>The genome of the soybean aphid Biotype 1, its phylome, world population structure and adaptation to the North American continent.</title>
        <authorList>
            <person name="Giordano R."/>
            <person name="Donthu R.K."/>
            <person name="Hernandez A.G."/>
            <person name="Wright C.L."/>
            <person name="Zimin A.V."/>
        </authorList>
    </citation>
    <scope>NUCLEOTIDE SEQUENCE [LARGE SCALE GENOMIC DNA]</scope>
    <source>
        <tissue evidence="2">Whole aphids</tissue>
    </source>
</reference>
<feature type="transmembrane region" description="Helical" evidence="1">
    <location>
        <begin position="12"/>
        <end position="31"/>
    </location>
</feature>
<comment type="caution">
    <text evidence="2">The sequence shown here is derived from an EMBL/GenBank/DDBJ whole genome shotgun (WGS) entry which is preliminary data.</text>
</comment>
<keyword evidence="1" id="KW-0472">Membrane</keyword>
<keyword evidence="3" id="KW-1185">Reference proteome</keyword>
<feature type="transmembrane region" description="Helical" evidence="1">
    <location>
        <begin position="37"/>
        <end position="57"/>
    </location>
</feature>
<name>A0A6G0U2B5_APHGL</name>
<evidence type="ECO:0000313" key="3">
    <source>
        <dbReference type="Proteomes" id="UP000475862"/>
    </source>
</evidence>